<accession>A0A8J2W3B2</accession>
<reference evidence="1" key="2">
    <citation type="submission" date="2020-09" db="EMBL/GenBank/DDBJ databases">
        <authorList>
            <person name="Sun Q."/>
            <person name="Zhou Y."/>
        </authorList>
    </citation>
    <scope>NUCLEOTIDE SEQUENCE</scope>
    <source>
        <strain evidence="1">CGMCC 1.15371</strain>
    </source>
</reference>
<comment type="caution">
    <text evidence="1">The sequence shown here is derived from an EMBL/GenBank/DDBJ whole genome shotgun (WGS) entry which is preliminary data.</text>
</comment>
<name>A0A8J2W3B2_9BACL</name>
<evidence type="ECO:0000313" key="2">
    <source>
        <dbReference type="Proteomes" id="UP000628775"/>
    </source>
</evidence>
<dbReference type="EMBL" id="BMIR01000008">
    <property type="protein sequence ID" value="GGE41378.1"/>
    <property type="molecule type" value="Genomic_DNA"/>
</dbReference>
<reference evidence="1" key="1">
    <citation type="journal article" date="2014" name="Int. J. Syst. Evol. Microbiol.">
        <title>Complete genome sequence of Corynebacterium casei LMG S-19264T (=DSM 44701T), isolated from a smear-ripened cheese.</title>
        <authorList>
            <consortium name="US DOE Joint Genome Institute (JGI-PGF)"/>
            <person name="Walter F."/>
            <person name="Albersmeier A."/>
            <person name="Kalinowski J."/>
            <person name="Ruckert C."/>
        </authorList>
    </citation>
    <scope>NUCLEOTIDE SEQUENCE</scope>
    <source>
        <strain evidence="1">CGMCC 1.15371</strain>
    </source>
</reference>
<gene>
    <name evidence="1" type="ORF">GCM10011391_20160</name>
</gene>
<sequence>MAKPSIALSGYRVDQNKLNKFAYLKSASRRCEDTKRDKSLRKI</sequence>
<proteinExistence type="predicted"/>
<keyword evidence="2" id="KW-1185">Reference proteome</keyword>
<dbReference type="AlphaFoldDB" id="A0A8J2W3B2"/>
<organism evidence="1 2">
    <name type="scientific">Pullulanibacillus camelliae</name>
    <dbReference type="NCBI Taxonomy" id="1707096"/>
    <lineage>
        <taxon>Bacteria</taxon>
        <taxon>Bacillati</taxon>
        <taxon>Bacillota</taxon>
        <taxon>Bacilli</taxon>
        <taxon>Bacillales</taxon>
        <taxon>Sporolactobacillaceae</taxon>
        <taxon>Pullulanibacillus</taxon>
    </lineage>
</organism>
<dbReference type="Proteomes" id="UP000628775">
    <property type="component" value="Unassembled WGS sequence"/>
</dbReference>
<protein>
    <submittedName>
        <fullName evidence="1">Uncharacterized protein</fullName>
    </submittedName>
</protein>
<evidence type="ECO:0000313" key="1">
    <source>
        <dbReference type="EMBL" id="GGE41378.1"/>
    </source>
</evidence>